<keyword evidence="2" id="KW-1185">Reference proteome</keyword>
<evidence type="ECO:0000313" key="1">
    <source>
        <dbReference type="EMBL" id="GBO05431.1"/>
    </source>
</evidence>
<proteinExistence type="predicted"/>
<evidence type="ECO:0000313" key="2">
    <source>
        <dbReference type="Proteomes" id="UP000499080"/>
    </source>
</evidence>
<protein>
    <submittedName>
        <fullName evidence="1">Uncharacterized protein</fullName>
    </submittedName>
</protein>
<name>A0A4Y2TZN6_ARAVE</name>
<organism evidence="1 2">
    <name type="scientific">Araneus ventricosus</name>
    <name type="common">Orbweaver spider</name>
    <name type="synonym">Epeira ventricosa</name>
    <dbReference type="NCBI Taxonomy" id="182803"/>
    <lineage>
        <taxon>Eukaryota</taxon>
        <taxon>Metazoa</taxon>
        <taxon>Ecdysozoa</taxon>
        <taxon>Arthropoda</taxon>
        <taxon>Chelicerata</taxon>
        <taxon>Arachnida</taxon>
        <taxon>Araneae</taxon>
        <taxon>Araneomorphae</taxon>
        <taxon>Entelegynae</taxon>
        <taxon>Araneoidea</taxon>
        <taxon>Araneidae</taxon>
        <taxon>Araneus</taxon>
    </lineage>
</organism>
<reference evidence="1 2" key="1">
    <citation type="journal article" date="2019" name="Sci. Rep.">
        <title>Orb-weaving spider Araneus ventricosus genome elucidates the spidroin gene catalogue.</title>
        <authorList>
            <person name="Kono N."/>
            <person name="Nakamura H."/>
            <person name="Ohtoshi R."/>
            <person name="Moran D.A.P."/>
            <person name="Shinohara A."/>
            <person name="Yoshida Y."/>
            <person name="Fujiwara M."/>
            <person name="Mori M."/>
            <person name="Tomita M."/>
            <person name="Arakawa K."/>
        </authorList>
    </citation>
    <scope>NUCLEOTIDE SEQUENCE [LARGE SCALE GENOMIC DNA]</scope>
</reference>
<dbReference type="Proteomes" id="UP000499080">
    <property type="component" value="Unassembled WGS sequence"/>
</dbReference>
<dbReference type="EMBL" id="BGPR01032079">
    <property type="protein sequence ID" value="GBO05431.1"/>
    <property type="molecule type" value="Genomic_DNA"/>
</dbReference>
<sequence>MTPFEELRVSCVFTDTDIVESESNFRIWSACWREATSTGKSPEHISLVDVTMPTLSVMTFWTKKGGTLAILLIYTFYDEFFKILIRGLPTEGRLTERTHASFGIYSSPDGPTHHRV</sequence>
<accession>A0A4Y2TZN6</accession>
<comment type="caution">
    <text evidence="1">The sequence shown here is derived from an EMBL/GenBank/DDBJ whole genome shotgun (WGS) entry which is preliminary data.</text>
</comment>
<gene>
    <name evidence="1" type="ORF">AVEN_17100_1</name>
</gene>
<dbReference type="AlphaFoldDB" id="A0A4Y2TZN6"/>